<evidence type="ECO:0000256" key="4">
    <source>
        <dbReference type="ARBA" id="ARBA00022692"/>
    </source>
</evidence>
<dbReference type="InterPro" id="IPR005829">
    <property type="entry name" value="Sugar_transporter_CS"/>
</dbReference>
<dbReference type="PROSITE" id="PS00216">
    <property type="entry name" value="SUGAR_TRANSPORT_1"/>
    <property type="match status" value="2"/>
</dbReference>
<evidence type="ECO:0000256" key="7">
    <source>
        <dbReference type="RuleBase" id="RU003346"/>
    </source>
</evidence>
<evidence type="ECO:0000256" key="5">
    <source>
        <dbReference type="ARBA" id="ARBA00022989"/>
    </source>
</evidence>
<evidence type="ECO:0000313" key="9">
    <source>
        <dbReference type="EMBL" id="CAG85664.2"/>
    </source>
</evidence>
<dbReference type="FunFam" id="1.20.1250.20:FF:000026">
    <property type="entry name" value="MFS quinate transporter QutD"/>
    <property type="match status" value="1"/>
</dbReference>
<name>Q6BVW9_DEBHA</name>
<dbReference type="Gene3D" id="1.20.1250.20">
    <property type="entry name" value="MFS general substrate transporter like domains"/>
    <property type="match status" value="1"/>
</dbReference>
<evidence type="ECO:0000256" key="6">
    <source>
        <dbReference type="ARBA" id="ARBA00023136"/>
    </source>
</evidence>
<dbReference type="GO" id="GO:0005351">
    <property type="term" value="F:carbohydrate:proton symporter activity"/>
    <property type="evidence" value="ECO:0007669"/>
    <property type="project" value="TreeGrafter"/>
</dbReference>
<feature type="domain" description="Major facilitator superfamily (MFS) profile" evidence="8">
    <location>
        <begin position="30"/>
        <end position="481"/>
    </location>
</feature>
<keyword evidence="6" id="KW-0472">Membrane</keyword>
<dbReference type="InParanoid" id="Q6BVW9"/>
<dbReference type="InterPro" id="IPR050360">
    <property type="entry name" value="MFS_Sugar_Transporters"/>
</dbReference>
<dbReference type="OMA" id="VFFMYPE"/>
<dbReference type="AlphaFoldDB" id="Q6BVW9"/>
<dbReference type="PROSITE" id="PS50850">
    <property type="entry name" value="MFS"/>
    <property type="match status" value="1"/>
</dbReference>
<dbReference type="PANTHER" id="PTHR48022">
    <property type="entry name" value="PLASTIDIC GLUCOSE TRANSPORTER 4"/>
    <property type="match status" value="1"/>
</dbReference>
<organism evidence="9 10">
    <name type="scientific">Debaryomyces hansenii (strain ATCC 36239 / CBS 767 / BCRC 21394 / JCM 1990 / NBRC 0083 / IGC 2968)</name>
    <name type="common">Yeast</name>
    <name type="synonym">Torulaspora hansenii</name>
    <dbReference type="NCBI Taxonomy" id="284592"/>
    <lineage>
        <taxon>Eukaryota</taxon>
        <taxon>Fungi</taxon>
        <taxon>Dikarya</taxon>
        <taxon>Ascomycota</taxon>
        <taxon>Saccharomycotina</taxon>
        <taxon>Pichiomycetes</taxon>
        <taxon>Debaryomycetaceae</taxon>
        <taxon>Debaryomyces</taxon>
    </lineage>
</organism>
<comment type="subcellular location">
    <subcellularLocation>
        <location evidence="1">Membrane</location>
        <topology evidence="1">Multi-pass membrane protein</topology>
    </subcellularLocation>
</comment>
<comment type="similarity">
    <text evidence="2 7">Belongs to the major facilitator superfamily. Sugar transporter (TC 2.A.1.1) family.</text>
</comment>
<dbReference type="FunCoup" id="Q6BVW9">
    <property type="interactions" value="67"/>
</dbReference>
<evidence type="ECO:0000256" key="2">
    <source>
        <dbReference type="ARBA" id="ARBA00010992"/>
    </source>
</evidence>
<dbReference type="GeneID" id="2913626"/>
<dbReference type="KEGG" id="dha:DEHA2B16082g"/>
<dbReference type="SUPFAM" id="SSF103473">
    <property type="entry name" value="MFS general substrate transporter"/>
    <property type="match status" value="1"/>
</dbReference>
<dbReference type="InterPro" id="IPR003663">
    <property type="entry name" value="Sugar/inositol_transpt"/>
</dbReference>
<dbReference type="CDD" id="cd17356">
    <property type="entry name" value="MFS_HXT"/>
    <property type="match status" value="1"/>
</dbReference>
<dbReference type="InterPro" id="IPR036259">
    <property type="entry name" value="MFS_trans_sf"/>
</dbReference>
<keyword evidence="5" id="KW-1133">Transmembrane helix</keyword>
<evidence type="ECO:0000313" key="10">
    <source>
        <dbReference type="Proteomes" id="UP000000599"/>
    </source>
</evidence>
<keyword evidence="4" id="KW-0812">Transmembrane</keyword>
<evidence type="ECO:0000256" key="3">
    <source>
        <dbReference type="ARBA" id="ARBA00022448"/>
    </source>
</evidence>
<dbReference type="InterPro" id="IPR020846">
    <property type="entry name" value="MFS_dom"/>
</dbReference>
<keyword evidence="10" id="KW-1185">Reference proteome</keyword>
<keyword evidence="3 7" id="KW-0813">Transport</keyword>
<gene>
    <name evidence="9" type="ordered locus">DEHA2B16082g</name>
</gene>
<reference evidence="9 10" key="1">
    <citation type="journal article" date="2004" name="Nature">
        <title>Genome evolution in yeasts.</title>
        <authorList>
            <consortium name="Genolevures"/>
            <person name="Dujon B."/>
            <person name="Sherman D."/>
            <person name="Fischer G."/>
            <person name="Durrens P."/>
            <person name="Casaregola S."/>
            <person name="Lafontaine I."/>
            <person name="de Montigny J."/>
            <person name="Marck C."/>
            <person name="Neuveglise C."/>
            <person name="Talla E."/>
            <person name="Goffard N."/>
            <person name="Frangeul L."/>
            <person name="Aigle M."/>
            <person name="Anthouard V."/>
            <person name="Babour A."/>
            <person name="Barbe V."/>
            <person name="Barnay S."/>
            <person name="Blanchin S."/>
            <person name="Beckerich J.M."/>
            <person name="Beyne E."/>
            <person name="Bleykasten C."/>
            <person name="Boisrame A."/>
            <person name="Boyer J."/>
            <person name="Cattolico L."/>
            <person name="Confanioleri F."/>
            <person name="de Daruvar A."/>
            <person name="Despons L."/>
            <person name="Fabre E."/>
            <person name="Fairhead C."/>
            <person name="Ferry-Dumazet H."/>
            <person name="Groppi A."/>
            <person name="Hantraye F."/>
            <person name="Hennequin C."/>
            <person name="Jauniaux N."/>
            <person name="Joyet P."/>
            <person name="Kachouri R."/>
            <person name="Kerrest A."/>
            <person name="Koszul R."/>
            <person name="Lemaire M."/>
            <person name="Lesur I."/>
            <person name="Ma L."/>
            <person name="Muller H."/>
            <person name="Nicaud J.M."/>
            <person name="Nikolski M."/>
            <person name="Oztas S."/>
            <person name="Ozier-Kalogeropoulos O."/>
            <person name="Pellenz S."/>
            <person name="Potier S."/>
            <person name="Richard G.F."/>
            <person name="Straub M.L."/>
            <person name="Suleau A."/>
            <person name="Swennene D."/>
            <person name="Tekaia F."/>
            <person name="Wesolowski-Louvel M."/>
            <person name="Westhof E."/>
            <person name="Wirth B."/>
            <person name="Zeniou-Meyer M."/>
            <person name="Zivanovic I."/>
            <person name="Bolotin-Fukuhara M."/>
            <person name="Thierry A."/>
            <person name="Bouchier C."/>
            <person name="Caudron B."/>
            <person name="Scarpelli C."/>
            <person name="Gaillardin C."/>
            <person name="Weissenbach J."/>
            <person name="Wincker P."/>
            <person name="Souciet J.L."/>
        </authorList>
    </citation>
    <scope>NUCLEOTIDE SEQUENCE [LARGE SCALE GENOMIC DNA]</scope>
    <source>
        <strain evidence="10">ATCC 36239 / CBS 767 / BCRC 21394 / JCM 1990 / NBRC 0083 / IGC 2968</strain>
    </source>
</reference>
<dbReference type="NCBIfam" id="TIGR00879">
    <property type="entry name" value="SP"/>
    <property type="match status" value="1"/>
</dbReference>
<dbReference type="Pfam" id="PF00083">
    <property type="entry name" value="Sugar_tr"/>
    <property type="match status" value="1"/>
</dbReference>
<accession>Q6BVW9</accession>
<dbReference type="OrthoDB" id="4142200at2759"/>
<proteinExistence type="inferred from homology"/>
<evidence type="ECO:0000259" key="8">
    <source>
        <dbReference type="PROSITE" id="PS50850"/>
    </source>
</evidence>
<dbReference type="HOGENOM" id="CLU_001265_30_12_1"/>
<dbReference type="eggNOG" id="KOG0254">
    <property type="taxonomic scope" value="Eukaryota"/>
</dbReference>
<protein>
    <submittedName>
        <fullName evidence="9">DEHA2B16082p</fullName>
    </submittedName>
</protein>
<dbReference type="PANTHER" id="PTHR48022:SF7">
    <property type="entry name" value="MAJOR FACILITATOR SUPERFAMILY (MFS) PROFILE DOMAIN-CONTAINING PROTEIN-RELATED"/>
    <property type="match status" value="1"/>
</dbReference>
<dbReference type="InterPro" id="IPR005828">
    <property type="entry name" value="MFS_sugar_transport-like"/>
</dbReference>
<dbReference type="PRINTS" id="PR00171">
    <property type="entry name" value="SUGRTRNSPORT"/>
</dbReference>
<dbReference type="VEuPathDB" id="FungiDB:DEHA2B16082g"/>
<evidence type="ECO:0000256" key="1">
    <source>
        <dbReference type="ARBA" id="ARBA00004141"/>
    </source>
</evidence>
<dbReference type="PROSITE" id="PS51257">
    <property type="entry name" value="PROKAR_LIPOPROTEIN"/>
    <property type="match status" value="1"/>
</dbReference>
<dbReference type="Proteomes" id="UP000000599">
    <property type="component" value="Chromosome B"/>
</dbReference>
<dbReference type="RefSeq" id="XP_457650.2">
    <property type="nucleotide sequence ID" value="XM_457650.1"/>
</dbReference>
<dbReference type="EMBL" id="CR382134">
    <property type="protein sequence ID" value="CAG85664.2"/>
    <property type="molecule type" value="Genomic_DNA"/>
</dbReference>
<sequence length="543" mass="60605">MALEDKLIGPALKFSTFLDKFPKVYNVYVIAMISCISGMMFGIDISSMSVFVSDKDYLSFFNSPNSELQGFITSSMALGSFFGAISASFVSEPFGRRPSLMICGFFWVVGAVIQSSAQNVAQLIIGRIIGGYGVGFGSSVAPVYGSEMSPRKIRGLIGGLFQFSVTLGILIMYFVSYGCHFINGVGSFRIAWGVQMVPGLLIILGTFFIPESPRWLAKQNLWDQAENIVAEVQAKGDREDPDVIIEVCEIKEQIFASEKLRSFTFADLFTKKYISRTIVAVSAQIWQQLAGSNVMNYYVVYIFEMAGYSGNNNLIASCIQYCLKVGVTGVALLFMDKFGRRPLLLFGAAGMMVWQYAVAGLFATYAVQIENPDNDTVRMRIPSDQKAVGKAIIASCFLFVCCYAGTWGVTIWVYCAEVWGDNAARQRGAAISTAANWIFNFALAMYTPSSFKNITWKTYIIYATFCACMFIHVFFFFPETKGKRLEELGLMWQEKVPAWRSRSWQPDVPFLSDKELHSKMEIEHFEGERNSENSHASQSLENK</sequence>
<dbReference type="GO" id="GO:0016020">
    <property type="term" value="C:membrane"/>
    <property type="evidence" value="ECO:0007669"/>
    <property type="project" value="UniProtKB-SubCell"/>
</dbReference>